<dbReference type="InterPro" id="IPR045860">
    <property type="entry name" value="Snake_toxin-like_sf"/>
</dbReference>
<reference evidence="5" key="1">
    <citation type="journal article" date="2019" name="Mol. Biol. Evol.">
        <title>Multiple Independent Recruitment of Sodefrin Precursor-like Factors in Anuran Sexually Dimorphic Glands.</title>
        <authorList>
            <person name="Bossuyt F."/>
            <person name="Schulte L.M."/>
            <person name="Maex M."/>
            <person name="Janssenswillen S."/>
            <person name="Yu Novikova P."/>
            <person name="Biju S.D."/>
            <person name="Van de Peer Y."/>
            <person name="Matthijs S."/>
            <person name="Roelants K."/>
            <person name="Martel A."/>
            <person name="Van Bocxlaer I."/>
        </authorList>
    </citation>
    <scope>NUCLEOTIDE SEQUENCE</scope>
    <source>
        <tissue evidence="5">Nuptial pad</tissue>
    </source>
</reference>
<dbReference type="PANTHER" id="PTHR20914:SF30">
    <property type="entry name" value="LY6_PLAUR DOMAIN CONTAINING 9"/>
    <property type="match status" value="1"/>
</dbReference>
<dbReference type="EMBL" id="MK457718">
    <property type="protein sequence ID" value="QDH44599.1"/>
    <property type="molecule type" value="mRNA"/>
</dbReference>
<evidence type="ECO:0000256" key="3">
    <source>
        <dbReference type="SAM" id="SignalP"/>
    </source>
</evidence>
<dbReference type="InterPro" id="IPR016054">
    <property type="entry name" value="LY6_UPA_recep-like"/>
</dbReference>
<comment type="subcellular location">
    <subcellularLocation>
        <location evidence="1">Secreted</location>
    </subcellularLocation>
</comment>
<proteinExistence type="evidence at transcript level"/>
<protein>
    <submittedName>
        <fullName evidence="5">Sodefrin-like factor A</fullName>
    </submittedName>
</protein>
<dbReference type="SUPFAM" id="SSF57302">
    <property type="entry name" value="Snake toxin-like"/>
    <property type="match status" value="1"/>
</dbReference>
<keyword evidence="3" id="KW-0732">Signal</keyword>
<dbReference type="PANTHER" id="PTHR20914">
    <property type="entry name" value="LY6/PLAUR DOMAIN-CONTAINING PROTEIN 8"/>
    <property type="match status" value="1"/>
</dbReference>
<evidence type="ECO:0000313" key="5">
    <source>
        <dbReference type="EMBL" id="QDH44599.1"/>
    </source>
</evidence>
<dbReference type="GO" id="GO:0005576">
    <property type="term" value="C:extracellular region"/>
    <property type="evidence" value="ECO:0007669"/>
    <property type="project" value="UniProtKB-SubCell"/>
</dbReference>
<evidence type="ECO:0000256" key="1">
    <source>
        <dbReference type="ARBA" id="ARBA00004613"/>
    </source>
</evidence>
<accession>A0A513ZV83</accession>
<dbReference type="AlphaFoldDB" id="A0A513ZV83"/>
<sequence length="198" mass="21593">MNCILVFLIFSGAIVAGNALSCICCKETGEGKQNCSGVIQQCANDNDTCATQIEYNNVDPDKKTTVKKSCLPAKDKNICQQPMFLNADRFNMSLFTDCCDTDGCNTNNITMPPKNTTLNGRQCDTCFVEGKLQCDDFKTVNCTGNQLQCFEYSGNATRPEHNSEMFGFKGCVTYGTCFVDLNNLPGTEVGSNAVYSCT</sequence>
<keyword evidence="2" id="KW-0964">Secreted</keyword>
<dbReference type="Pfam" id="PF00021">
    <property type="entry name" value="UPAR_LY6"/>
    <property type="match status" value="1"/>
</dbReference>
<dbReference type="InterPro" id="IPR050918">
    <property type="entry name" value="CNF-like_PLA2_Inhibitor"/>
</dbReference>
<organism evidence="5">
    <name type="scientific">Nyctibatrachus petraeus</name>
    <name type="common">Castle Rock night frog</name>
    <dbReference type="NCBI Taxonomy" id="1104422"/>
    <lineage>
        <taxon>Eukaryota</taxon>
        <taxon>Metazoa</taxon>
        <taxon>Chordata</taxon>
        <taxon>Craniata</taxon>
        <taxon>Vertebrata</taxon>
        <taxon>Euteleostomi</taxon>
        <taxon>Amphibia</taxon>
        <taxon>Batrachia</taxon>
        <taxon>Anura</taxon>
        <taxon>Neobatrachia</taxon>
        <taxon>Ranoidea</taxon>
        <taxon>Nyctibatrachidae</taxon>
        <taxon>Nyctibatrachus</taxon>
    </lineage>
</organism>
<evidence type="ECO:0000259" key="4">
    <source>
        <dbReference type="Pfam" id="PF00021"/>
    </source>
</evidence>
<dbReference type="Gene3D" id="2.10.60.10">
    <property type="entry name" value="CD59"/>
    <property type="match status" value="2"/>
</dbReference>
<evidence type="ECO:0000256" key="2">
    <source>
        <dbReference type="ARBA" id="ARBA00022525"/>
    </source>
</evidence>
<dbReference type="CDD" id="cd23572">
    <property type="entry name" value="TFP_LU_ECD_PINLYP_rpt2"/>
    <property type="match status" value="1"/>
</dbReference>
<name>A0A513ZV83_9NEOB</name>
<feature type="signal peptide" evidence="3">
    <location>
        <begin position="1"/>
        <end position="19"/>
    </location>
</feature>
<feature type="domain" description="UPAR/Ly6" evidence="4">
    <location>
        <begin position="18"/>
        <end position="106"/>
    </location>
</feature>
<feature type="chain" id="PRO_5021793480" evidence="3">
    <location>
        <begin position="20"/>
        <end position="198"/>
    </location>
</feature>